<proteinExistence type="predicted"/>
<protein>
    <submittedName>
        <fullName evidence="1">Uncharacterized protein</fullName>
    </submittedName>
</protein>
<keyword evidence="2" id="KW-1185">Reference proteome</keyword>
<evidence type="ECO:0000313" key="2">
    <source>
        <dbReference type="Proteomes" id="UP001596391"/>
    </source>
</evidence>
<accession>A0ABW1Z993</accession>
<comment type="caution">
    <text evidence="1">The sequence shown here is derived from an EMBL/GenBank/DDBJ whole genome shotgun (WGS) entry which is preliminary data.</text>
</comment>
<name>A0ABW1Z993_9BACT</name>
<reference evidence="2" key="1">
    <citation type="journal article" date="2019" name="Int. J. Syst. Evol. Microbiol.">
        <title>The Global Catalogue of Microorganisms (GCM) 10K type strain sequencing project: providing services to taxonomists for standard genome sequencing and annotation.</title>
        <authorList>
            <consortium name="The Broad Institute Genomics Platform"/>
            <consortium name="The Broad Institute Genome Sequencing Center for Infectious Disease"/>
            <person name="Wu L."/>
            <person name="Ma J."/>
        </authorList>
    </citation>
    <scope>NUCLEOTIDE SEQUENCE [LARGE SCALE GENOMIC DNA]</scope>
    <source>
        <strain evidence="2">CGMCC 1.16026</strain>
    </source>
</reference>
<gene>
    <name evidence="1" type="ORF">ACFQBQ_09300</name>
</gene>
<dbReference type="EMBL" id="JBHSWI010000001">
    <property type="protein sequence ID" value="MFC6645771.1"/>
    <property type="molecule type" value="Genomic_DNA"/>
</dbReference>
<dbReference type="Proteomes" id="UP001596391">
    <property type="component" value="Unassembled WGS sequence"/>
</dbReference>
<dbReference type="RefSeq" id="WP_390234844.1">
    <property type="nucleotide sequence ID" value="NZ_JBHSWI010000001.1"/>
</dbReference>
<organism evidence="1 2">
    <name type="scientific">Granulicella cerasi</name>
    <dbReference type="NCBI Taxonomy" id="741063"/>
    <lineage>
        <taxon>Bacteria</taxon>
        <taxon>Pseudomonadati</taxon>
        <taxon>Acidobacteriota</taxon>
        <taxon>Terriglobia</taxon>
        <taxon>Terriglobales</taxon>
        <taxon>Acidobacteriaceae</taxon>
        <taxon>Granulicella</taxon>
    </lineage>
</organism>
<evidence type="ECO:0000313" key="1">
    <source>
        <dbReference type="EMBL" id="MFC6645771.1"/>
    </source>
</evidence>
<sequence length="97" mass="10805">MTVAEMEGEEAVYVRVPWSSIMTILAHREDVFTVAQLRLEVLTSLSEEALLITEDDTGFDAFAPQLAEHLPGVSPSWRTELAEIPVDGTPYVLFKRA</sequence>